<name>F2U1X2_SALR5</name>
<dbReference type="GeneID" id="16077421"/>
<dbReference type="KEGG" id="sre:PTSG_11872"/>
<sequence>MTTLAALLRRQLRCVTAITNSASTARRALFVSPATPMKKVPTHIEDSTLHFDDSLNIHLTTRDSIKGRHIVEELGIVIGTSARSKSIFHDLLQRLRGIVGGSLTSYGELFANTTAEATHKAMLDAQRLGATAIIRTRYQSAATDSKLTGVSCFVICYGTAVRDEEDPSVKKSE</sequence>
<dbReference type="PANTHER" id="PTHR34068:SF2">
    <property type="entry name" value="UPF0145 PROTEIN SCO3412"/>
    <property type="match status" value="1"/>
</dbReference>
<protein>
    <submittedName>
        <fullName evidence="2">Uncharacterized protein</fullName>
    </submittedName>
</protein>
<dbReference type="InParanoid" id="F2U1X2"/>
<dbReference type="Proteomes" id="UP000007799">
    <property type="component" value="Unassembled WGS sequence"/>
</dbReference>
<gene>
    <name evidence="2" type="ORF">PTSG_11872</name>
</gene>
<reference evidence="2" key="1">
    <citation type="submission" date="2009-08" db="EMBL/GenBank/DDBJ databases">
        <title>Annotation of Salpingoeca rosetta.</title>
        <authorList>
            <consortium name="The Broad Institute Genome Sequencing Platform"/>
            <person name="Russ C."/>
            <person name="Cuomo C."/>
            <person name="Burger G."/>
            <person name="Gray M.W."/>
            <person name="Holland P.W.H."/>
            <person name="King N."/>
            <person name="Lang F.B.F."/>
            <person name="Roger A.J."/>
            <person name="Ruiz-Trillo I."/>
            <person name="Young S.K."/>
            <person name="Zeng Q."/>
            <person name="Gargeya S."/>
            <person name="Alvarado L."/>
            <person name="Berlin A."/>
            <person name="Chapman S.B."/>
            <person name="Chen Z."/>
            <person name="Freedman E."/>
            <person name="Gellesch M."/>
            <person name="Goldberg J."/>
            <person name="Griggs A."/>
            <person name="Gujja S."/>
            <person name="Heilman E."/>
            <person name="Heiman D."/>
            <person name="Howarth C."/>
            <person name="Mehta T."/>
            <person name="Neiman D."/>
            <person name="Pearson M."/>
            <person name="Roberts A."/>
            <person name="Saif S."/>
            <person name="Shea T."/>
            <person name="Shenoy N."/>
            <person name="Sisk P."/>
            <person name="Stolte C."/>
            <person name="Sykes S."/>
            <person name="White J."/>
            <person name="Yandava C."/>
            <person name="Haas B."/>
            <person name="Nusbaum C."/>
            <person name="Birren B."/>
        </authorList>
    </citation>
    <scope>NUCLEOTIDE SEQUENCE</scope>
    <source>
        <strain evidence="2">ATCC 50818</strain>
    </source>
</reference>
<evidence type="ECO:0000256" key="1">
    <source>
        <dbReference type="ARBA" id="ARBA00010751"/>
    </source>
</evidence>
<dbReference type="eggNOG" id="ENOG502S6YJ">
    <property type="taxonomic scope" value="Eukaryota"/>
</dbReference>
<dbReference type="InterPro" id="IPR002765">
    <property type="entry name" value="UPF0145_YbjQ-like"/>
</dbReference>
<comment type="similarity">
    <text evidence="1">Belongs to the UPF0145 family.</text>
</comment>
<dbReference type="AlphaFoldDB" id="F2U1X2"/>
<dbReference type="OMA" id="WLINDAT"/>
<dbReference type="PANTHER" id="PTHR34068">
    <property type="entry name" value="UPF0145 PROTEIN YBJQ"/>
    <property type="match status" value="1"/>
</dbReference>
<accession>F2U1X2</accession>
<dbReference type="EMBL" id="GL832959">
    <property type="protein sequence ID" value="EGD81624.1"/>
    <property type="molecule type" value="Genomic_DNA"/>
</dbReference>
<organism evidence="2 3">
    <name type="scientific">Salpingoeca rosetta (strain ATCC 50818 / BSB-021)</name>
    <dbReference type="NCBI Taxonomy" id="946362"/>
    <lineage>
        <taxon>Eukaryota</taxon>
        <taxon>Choanoflagellata</taxon>
        <taxon>Craspedida</taxon>
        <taxon>Salpingoecidae</taxon>
        <taxon>Salpingoeca</taxon>
    </lineage>
</organism>
<evidence type="ECO:0000313" key="3">
    <source>
        <dbReference type="Proteomes" id="UP000007799"/>
    </source>
</evidence>
<dbReference type="SUPFAM" id="SSF117782">
    <property type="entry name" value="YbjQ-like"/>
    <property type="match status" value="1"/>
</dbReference>
<dbReference type="Pfam" id="PF01906">
    <property type="entry name" value="YbjQ_1"/>
    <property type="match status" value="1"/>
</dbReference>
<proteinExistence type="inferred from homology"/>
<keyword evidence="3" id="KW-1185">Reference proteome</keyword>
<evidence type="ECO:0000313" key="2">
    <source>
        <dbReference type="EMBL" id="EGD81624.1"/>
    </source>
</evidence>
<dbReference type="InterPro" id="IPR035439">
    <property type="entry name" value="UPF0145_dom_sf"/>
</dbReference>
<dbReference type="OrthoDB" id="68104at2759"/>
<dbReference type="RefSeq" id="XP_004996828.1">
    <property type="nucleotide sequence ID" value="XM_004996771.1"/>
</dbReference>
<dbReference type="Gene3D" id="3.30.110.70">
    <property type="entry name" value="Hypothetical protein apc22750. Chain B"/>
    <property type="match status" value="1"/>
</dbReference>